<dbReference type="Pfam" id="PF02954">
    <property type="entry name" value="HTH_8"/>
    <property type="match status" value="1"/>
</dbReference>
<dbReference type="SMART" id="SM00448">
    <property type="entry name" value="REC"/>
    <property type="match status" value="1"/>
</dbReference>
<evidence type="ECO:0000256" key="3">
    <source>
        <dbReference type="ARBA" id="ARBA00023012"/>
    </source>
</evidence>
<dbReference type="Pfam" id="PF00072">
    <property type="entry name" value="Response_reg"/>
    <property type="match status" value="1"/>
</dbReference>
<evidence type="ECO:0000256" key="2">
    <source>
        <dbReference type="ARBA" id="ARBA00022840"/>
    </source>
</evidence>
<dbReference type="InterPro" id="IPR058031">
    <property type="entry name" value="AAA_lid_NorR"/>
</dbReference>
<dbReference type="SUPFAM" id="SSF46689">
    <property type="entry name" value="Homeodomain-like"/>
    <property type="match status" value="1"/>
</dbReference>
<evidence type="ECO:0000256" key="7">
    <source>
        <dbReference type="ARBA" id="ARBA00023163"/>
    </source>
</evidence>
<feature type="domain" description="Sigma-54 factor interaction" evidence="10">
    <location>
        <begin position="140"/>
        <end position="369"/>
    </location>
</feature>
<organism evidence="12 13">
    <name type="scientific">Alteraurantiacibacter aquimixticola</name>
    <dbReference type="NCBI Taxonomy" id="2489173"/>
    <lineage>
        <taxon>Bacteria</taxon>
        <taxon>Pseudomonadati</taxon>
        <taxon>Pseudomonadota</taxon>
        <taxon>Alphaproteobacteria</taxon>
        <taxon>Sphingomonadales</taxon>
        <taxon>Erythrobacteraceae</taxon>
        <taxon>Alteraurantiacibacter</taxon>
    </lineage>
</organism>
<dbReference type="FunFam" id="3.40.50.300:FF:000006">
    <property type="entry name" value="DNA-binding transcriptional regulator NtrC"/>
    <property type="match status" value="1"/>
</dbReference>
<dbReference type="Gene3D" id="3.40.50.2300">
    <property type="match status" value="1"/>
</dbReference>
<dbReference type="InterPro" id="IPR027417">
    <property type="entry name" value="P-loop_NTPase"/>
</dbReference>
<name>A0A4T3F6L1_9SPHN</name>
<proteinExistence type="predicted"/>
<dbReference type="PANTHER" id="PTHR32071:SF117">
    <property type="entry name" value="PTS-DEPENDENT DIHYDROXYACETONE KINASE OPERON REGULATORY PROTEIN-RELATED"/>
    <property type="match status" value="1"/>
</dbReference>
<evidence type="ECO:0000256" key="8">
    <source>
        <dbReference type="PROSITE-ProRule" id="PRU00169"/>
    </source>
</evidence>
<dbReference type="InterPro" id="IPR025944">
    <property type="entry name" value="Sigma_54_int_dom_CS"/>
</dbReference>
<comment type="caution">
    <text evidence="12">The sequence shown here is derived from an EMBL/GenBank/DDBJ whole genome shotgun (WGS) entry which is preliminary data.</text>
</comment>
<dbReference type="InterPro" id="IPR002078">
    <property type="entry name" value="Sigma_54_int"/>
</dbReference>
<dbReference type="InterPro" id="IPR003593">
    <property type="entry name" value="AAA+_ATPase"/>
</dbReference>
<dbReference type="SUPFAM" id="SSF52540">
    <property type="entry name" value="P-loop containing nucleoside triphosphate hydrolases"/>
    <property type="match status" value="1"/>
</dbReference>
<dbReference type="PROSITE" id="PS00688">
    <property type="entry name" value="SIGMA54_INTERACT_3"/>
    <property type="match status" value="1"/>
</dbReference>
<dbReference type="InterPro" id="IPR011006">
    <property type="entry name" value="CheY-like_superfamily"/>
</dbReference>
<dbReference type="Gene3D" id="1.10.8.60">
    <property type="match status" value="1"/>
</dbReference>
<dbReference type="AlphaFoldDB" id="A0A4T3F6L1"/>
<evidence type="ECO:0000259" key="11">
    <source>
        <dbReference type="PROSITE" id="PS50110"/>
    </source>
</evidence>
<dbReference type="SMART" id="SM00382">
    <property type="entry name" value="AAA"/>
    <property type="match status" value="1"/>
</dbReference>
<dbReference type="PROSITE" id="PS50045">
    <property type="entry name" value="SIGMA54_INTERACT_4"/>
    <property type="match status" value="1"/>
</dbReference>
<dbReference type="Pfam" id="PF25601">
    <property type="entry name" value="AAA_lid_14"/>
    <property type="match status" value="1"/>
</dbReference>
<dbReference type="Gene3D" id="1.10.10.60">
    <property type="entry name" value="Homeodomain-like"/>
    <property type="match status" value="1"/>
</dbReference>
<keyword evidence="13" id="KW-1185">Reference proteome</keyword>
<dbReference type="PROSITE" id="PS50110">
    <property type="entry name" value="RESPONSE_REGULATORY"/>
    <property type="match status" value="1"/>
</dbReference>
<dbReference type="InterPro" id="IPR002197">
    <property type="entry name" value="HTH_Fis"/>
</dbReference>
<dbReference type="InterPro" id="IPR025943">
    <property type="entry name" value="Sigma_54_int_dom_ATP-bd_2"/>
</dbReference>
<keyword evidence="6" id="KW-0010">Activator</keyword>
<gene>
    <name evidence="12" type="ORF">E5222_01160</name>
</gene>
<reference evidence="12 13" key="1">
    <citation type="submission" date="2019-04" db="EMBL/GenBank/DDBJ databases">
        <title>Altererythrobacter aquimixticola sp. nov., isolated from sediment of junction between the ocean and a freshwater spring.</title>
        <authorList>
            <person name="Yoon J.-H."/>
        </authorList>
    </citation>
    <scope>NUCLEOTIDE SEQUENCE [LARGE SCALE GENOMIC DNA]</scope>
    <source>
        <strain evidence="12 13">SSKS-13</strain>
    </source>
</reference>
<dbReference type="SUPFAM" id="SSF52172">
    <property type="entry name" value="CheY-like"/>
    <property type="match status" value="1"/>
</dbReference>
<dbReference type="Proteomes" id="UP000309389">
    <property type="component" value="Unassembled WGS sequence"/>
</dbReference>
<dbReference type="GO" id="GO:0000160">
    <property type="term" value="P:phosphorelay signal transduction system"/>
    <property type="evidence" value="ECO:0007669"/>
    <property type="project" value="UniProtKB-KW"/>
</dbReference>
<keyword evidence="1" id="KW-0547">Nucleotide-binding</keyword>
<feature type="modified residue" description="4-aspartylphosphate" evidence="8">
    <location>
        <position position="49"/>
    </location>
</feature>
<evidence type="ECO:0000256" key="6">
    <source>
        <dbReference type="ARBA" id="ARBA00023159"/>
    </source>
</evidence>
<sequence>MIVEDVPSLSMAYAAHLEKAGFEAVIADTGAAALETIAKDGDFAAMLLDLQLPDTDGLQLLRDRPELLRKFPIVVATADASLSRAVDAMRLGSFDFLVKPVSGPRLVSVITSAVELGQADDEAEGAAGEDAANGDRPGNFIGNSPEMREVYRQIECVARSKATVFVTGESGTGKELCAEAIHAESGRRKGPFVAINCGAIPENLLESELFGHLKGSFTGAVGDRIGAAQAAHKGTLFLDEICEMALPLQVKLLRFLQTGTVQRVGSNRVEDVDVRIVCATNRDPRREVAQGRFREDLYYRLAVVPLHLPALRERHGDVAELAAYFLDRFGREEGKSFAPLAADTLARLSRYSWPGNVRELQNVVRRATVMHAGPDLPGTAFHLPGPEDIAAPTSSLPEPAEQPGVADGPASRTADIVTAIHGLTLEQVERIAIEGAIDSAGGSLPAAARALGVSPSTLYRKRERWAVAD</sequence>
<feature type="region of interest" description="Disordered" evidence="9">
    <location>
        <begin position="385"/>
        <end position="410"/>
    </location>
</feature>
<feature type="domain" description="Response regulatory" evidence="11">
    <location>
        <begin position="1"/>
        <end position="114"/>
    </location>
</feature>
<evidence type="ECO:0000256" key="4">
    <source>
        <dbReference type="ARBA" id="ARBA00023015"/>
    </source>
</evidence>
<dbReference type="PANTHER" id="PTHR32071">
    <property type="entry name" value="TRANSCRIPTIONAL REGULATORY PROTEIN"/>
    <property type="match status" value="1"/>
</dbReference>
<dbReference type="InterPro" id="IPR001789">
    <property type="entry name" value="Sig_transdc_resp-reg_receiver"/>
</dbReference>
<dbReference type="PROSITE" id="PS00676">
    <property type="entry name" value="SIGMA54_INTERACT_2"/>
    <property type="match status" value="1"/>
</dbReference>
<keyword evidence="5" id="KW-0238">DNA-binding</keyword>
<evidence type="ECO:0000256" key="9">
    <source>
        <dbReference type="SAM" id="MobiDB-lite"/>
    </source>
</evidence>
<dbReference type="CDD" id="cd00009">
    <property type="entry name" value="AAA"/>
    <property type="match status" value="1"/>
</dbReference>
<evidence type="ECO:0000313" key="12">
    <source>
        <dbReference type="EMBL" id="TIX52084.1"/>
    </source>
</evidence>
<keyword evidence="2" id="KW-0067">ATP-binding</keyword>
<protein>
    <submittedName>
        <fullName evidence="12">Sigma-54-dependent Fis family transcriptional regulator</fullName>
    </submittedName>
</protein>
<keyword evidence="7" id="KW-0804">Transcription</keyword>
<dbReference type="GO" id="GO:0006355">
    <property type="term" value="P:regulation of DNA-templated transcription"/>
    <property type="evidence" value="ECO:0007669"/>
    <property type="project" value="InterPro"/>
</dbReference>
<dbReference type="InterPro" id="IPR009057">
    <property type="entry name" value="Homeodomain-like_sf"/>
</dbReference>
<dbReference type="Pfam" id="PF00158">
    <property type="entry name" value="Sigma54_activat"/>
    <property type="match status" value="1"/>
</dbReference>
<evidence type="ECO:0000256" key="5">
    <source>
        <dbReference type="ARBA" id="ARBA00023125"/>
    </source>
</evidence>
<dbReference type="EMBL" id="SSHH01000001">
    <property type="protein sequence ID" value="TIX52084.1"/>
    <property type="molecule type" value="Genomic_DNA"/>
</dbReference>
<dbReference type="GO" id="GO:0005524">
    <property type="term" value="F:ATP binding"/>
    <property type="evidence" value="ECO:0007669"/>
    <property type="project" value="UniProtKB-KW"/>
</dbReference>
<evidence type="ECO:0000313" key="13">
    <source>
        <dbReference type="Proteomes" id="UP000309389"/>
    </source>
</evidence>
<dbReference type="GO" id="GO:0043565">
    <property type="term" value="F:sequence-specific DNA binding"/>
    <property type="evidence" value="ECO:0007669"/>
    <property type="project" value="InterPro"/>
</dbReference>
<dbReference type="Gene3D" id="3.40.50.300">
    <property type="entry name" value="P-loop containing nucleotide triphosphate hydrolases"/>
    <property type="match status" value="1"/>
</dbReference>
<dbReference type="OrthoDB" id="7416568at2"/>
<accession>A0A4T3F6L1</accession>
<keyword evidence="3" id="KW-0902">Two-component regulatory system</keyword>
<evidence type="ECO:0000259" key="10">
    <source>
        <dbReference type="PROSITE" id="PS50045"/>
    </source>
</evidence>
<evidence type="ECO:0000256" key="1">
    <source>
        <dbReference type="ARBA" id="ARBA00022741"/>
    </source>
</evidence>
<keyword evidence="8" id="KW-0597">Phosphoprotein</keyword>
<keyword evidence="4" id="KW-0805">Transcription regulation</keyword>